<dbReference type="Pfam" id="PF05065">
    <property type="entry name" value="Phage_capsid"/>
    <property type="match status" value="1"/>
</dbReference>
<accession>K1TPV2</accession>
<dbReference type="SUPFAM" id="SSF56563">
    <property type="entry name" value="Major capsid protein gp5"/>
    <property type="match status" value="1"/>
</dbReference>
<feature type="non-terminal residue" evidence="2">
    <location>
        <position position="137"/>
    </location>
</feature>
<dbReference type="InterPro" id="IPR054612">
    <property type="entry name" value="Phage_capsid-like_C"/>
</dbReference>
<dbReference type="EMBL" id="AJWZ01002155">
    <property type="protein sequence ID" value="EKC71733.1"/>
    <property type="molecule type" value="Genomic_DNA"/>
</dbReference>
<evidence type="ECO:0000259" key="1">
    <source>
        <dbReference type="Pfam" id="PF05065"/>
    </source>
</evidence>
<comment type="caution">
    <text evidence="2">The sequence shown here is derived from an EMBL/GenBank/DDBJ whole genome shotgun (WGS) entry which is preliminary data.</text>
</comment>
<feature type="domain" description="Phage capsid-like C-terminal" evidence="1">
    <location>
        <begin position="1"/>
        <end position="131"/>
    </location>
</feature>
<name>K1TPV2_9ZZZZ</name>
<organism evidence="2">
    <name type="scientific">human gut metagenome</name>
    <dbReference type="NCBI Taxonomy" id="408170"/>
    <lineage>
        <taxon>unclassified sequences</taxon>
        <taxon>metagenomes</taxon>
        <taxon>organismal metagenomes</taxon>
    </lineage>
</organism>
<evidence type="ECO:0000313" key="2">
    <source>
        <dbReference type="EMBL" id="EKC71733.1"/>
    </source>
</evidence>
<proteinExistence type="predicted"/>
<dbReference type="AlphaFoldDB" id="K1TPV2"/>
<sequence length="137" mass="14750">MGKKFDQAVFTGIDKPTGFRADLLTSALNTGATITPGSNSLYKSISDAMTKVEESGYNVTGFLGGVDLKGKFREMVDTTGQPIKGTEIDSMSKAFVDNGAWDKTLAQLLVGDFSQAVYAIRQDITFKILDQAVIQDP</sequence>
<protein>
    <submittedName>
        <fullName evidence="2">Major capsid protein</fullName>
    </submittedName>
</protein>
<gene>
    <name evidence="2" type="ORF">OBE_03246</name>
</gene>
<reference evidence="2" key="1">
    <citation type="journal article" date="2013" name="Environ. Microbiol.">
        <title>Microbiota from the distal guts of lean and obese adolescents exhibit partial functional redundancy besides clear differences in community structure.</title>
        <authorList>
            <person name="Ferrer M."/>
            <person name="Ruiz A."/>
            <person name="Lanza F."/>
            <person name="Haange S.B."/>
            <person name="Oberbach A."/>
            <person name="Till H."/>
            <person name="Bargiela R."/>
            <person name="Campoy C."/>
            <person name="Segura M.T."/>
            <person name="Richter M."/>
            <person name="von Bergen M."/>
            <person name="Seifert J."/>
            <person name="Suarez A."/>
        </authorList>
    </citation>
    <scope>NUCLEOTIDE SEQUENCE</scope>
</reference>